<protein>
    <recommendedName>
        <fullName evidence="1">Cathepsin propeptide inhibitor domain-containing protein</fullName>
    </recommendedName>
</protein>
<organism evidence="2 3">
    <name type="scientific">Myodes glareolus</name>
    <name type="common">Bank vole</name>
    <name type="synonym">Clethrionomys glareolus</name>
    <dbReference type="NCBI Taxonomy" id="447135"/>
    <lineage>
        <taxon>Eukaryota</taxon>
        <taxon>Metazoa</taxon>
        <taxon>Chordata</taxon>
        <taxon>Craniata</taxon>
        <taxon>Vertebrata</taxon>
        <taxon>Euteleostomi</taxon>
        <taxon>Mammalia</taxon>
        <taxon>Eutheria</taxon>
        <taxon>Euarchontoglires</taxon>
        <taxon>Glires</taxon>
        <taxon>Rodentia</taxon>
        <taxon>Myomorpha</taxon>
        <taxon>Muroidea</taxon>
        <taxon>Cricetidae</taxon>
        <taxon>Arvicolinae</taxon>
        <taxon>Myodes</taxon>
    </lineage>
</organism>
<accession>A0AAW0ICZ5</accession>
<dbReference type="Proteomes" id="UP001488838">
    <property type="component" value="Unassembled WGS sequence"/>
</dbReference>
<dbReference type="InterPro" id="IPR038765">
    <property type="entry name" value="Papain-like_cys_pep_sf"/>
</dbReference>
<evidence type="ECO:0000313" key="3">
    <source>
        <dbReference type="Proteomes" id="UP001488838"/>
    </source>
</evidence>
<keyword evidence="3" id="KW-1185">Reference proteome</keyword>
<sequence>MVWEENKKNVEEHNADYEQGKSSFCRGLSELTGLTNDEFWEMMTCSSDSVLEDQEIIDTRLLSDIPAFEDVTEDSNVSLERDQMFYEFGLNVDSEHERSKIQADTVLKPLCCTLSGSCNVFFLQPE</sequence>
<proteinExistence type="predicted"/>
<evidence type="ECO:0000259" key="1">
    <source>
        <dbReference type="Pfam" id="PF08246"/>
    </source>
</evidence>
<comment type="caution">
    <text evidence="2">The sequence shown here is derived from an EMBL/GenBank/DDBJ whole genome shotgun (WGS) entry which is preliminary data.</text>
</comment>
<gene>
    <name evidence="2" type="ORF">U0070_018583</name>
</gene>
<dbReference type="InterPro" id="IPR013201">
    <property type="entry name" value="Prot_inhib_I29"/>
</dbReference>
<name>A0AAW0ICZ5_MYOGA</name>
<evidence type="ECO:0000313" key="2">
    <source>
        <dbReference type="EMBL" id="KAK7812023.1"/>
    </source>
</evidence>
<reference evidence="2 3" key="1">
    <citation type="journal article" date="2023" name="bioRxiv">
        <title>Conserved and derived expression patterns and positive selection on dental genes reveal complex evolutionary context of ever-growing rodent molars.</title>
        <authorList>
            <person name="Calamari Z.T."/>
            <person name="Song A."/>
            <person name="Cohen E."/>
            <person name="Akter M."/>
            <person name="Roy R.D."/>
            <person name="Hallikas O."/>
            <person name="Christensen M.M."/>
            <person name="Li P."/>
            <person name="Marangoni P."/>
            <person name="Jernvall J."/>
            <person name="Klein O.D."/>
        </authorList>
    </citation>
    <scope>NUCLEOTIDE SEQUENCE [LARGE SCALE GENOMIC DNA]</scope>
    <source>
        <strain evidence="2">V071</strain>
    </source>
</reference>
<dbReference type="Gene3D" id="1.10.287.2250">
    <property type="match status" value="1"/>
</dbReference>
<dbReference type="EMBL" id="JBBHLL010000160">
    <property type="protein sequence ID" value="KAK7812023.1"/>
    <property type="molecule type" value="Genomic_DNA"/>
</dbReference>
<dbReference type="AlphaFoldDB" id="A0AAW0ICZ5"/>
<dbReference type="SUPFAM" id="SSF54001">
    <property type="entry name" value="Cysteine proteinases"/>
    <property type="match status" value="1"/>
</dbReference>
<dbReference type="Pfam" id="PF08246">
    <property type="entry name" value="Inhibitor_I29"/>
    <property type="match status" value="1"/>
</dbReference>
<feature type="domain" description="Cathepsin propeptide inhibitor" evidence="1">
    <location>
        <begin position="2"/>
        <end position="39"/>
    </location>
</feature>